<dbReference type="InterPro" id="IPR002156">
    <property type="entry name" value="RNaseH_domain"/>
</dbReference>
<dbReference type="Gene3D" id="1.10.10.200">
    <property type="match status" value="1"/>
</dbReference>
<dbReference type="Pfam" id="PF02022">
    <property type="entry name" value="Integrase_Zn"/>
    <property type="match status" value="1"/>
</dbReference>
<evidence type="ECO:0000256" key="2">
    <source>
        <dbReference type="ARBA" id="ARBA00022695"/>
    </source>
</evidence>
<evidence type="ECO:0000256" key="8">
    <source>
        <dbReference type="PROSITE-ProRule" id="PRU00450"/>
    </source>
</evidence>
<gene>
    <name evidence="11" type="primary">Ervk19_5</name>
    <name evidence="11" type="ORF">FALFRO_R16195</name>
</gene>
<keyword evidence="7" id="KW-0695">RNA-directed DNA polymerase</keyword>
<sequence length="164" mass="18387">KAIVTWKDDSEWQTLEGHENGSPQLVELRAVAMTFQSFPHILLNIVTDSAYVADITQRLDRALLKEVDNAQLFGLLKTVGHTIQARNRPYYILHIRSHANLPGFITEGNARADHLASPAWTAPQTDTLAQAKASHTFFHQGIRALQRQFMLSNTEARNIVNTCA</sequence>
<feature type="domain" description="Integrase-type" evidence="9">
    <location>
        <begin position="126"/>
        <end position="164"/>
    </location>
</feature>
<dbReference type="GO" id="GO:0008270">
    <property type="term" value="F:zinc ion binding"/>
    <property type="evidence" value="ECO:0007669"/>
    <property type="project" value="UniProtKB-KW"/>
</dbReference>
<protein>
    <submittedName>
        <fullName evidence="11">POK19 protein</fullName>
    </submittedName>
</protein>
<evidence type="ECO:0000256" key="5">
    <source>
        <dbReference type="ARBA" id="ARBA00022759"/>
    </source>
</evidence>
<keyword evidence="2" id="KW-0548">Nucleotidyltransferase</keyword>
<evidence type="ECO:0000256" key="1">
    <source>
        <dbReference type="ARBA" id="ARBA00022679"/>
    </source>
</evidence>
<dbReference type="GO" id="GO:0003964">
    <property type="term" value="F:RNA-directed DNA polymerase activity"/>
    <property type="evidence" value="ECO:0007669"/>
    <property type="project" value="UniProtKB-KW"/>
</dbReference>
<accession>A0A7K6LXT7</accession>
<dbReference type="AlphaFoldDB" id="A0A7K6LXT7"/>
<evidence type="ECO:0000256" key="4">
    <source>
        <dbReference type="ARBA" id="ARBA00022723"/>
    </source>
</evidence>
<name>A0A7K6LXT7_9CORV</name>
<dbReference type="PANTHER" id="PTHR41694:SF3">
    <property type="entry name" value="RNA-DIRECTED DNA POLYMERASE-RELATED"/>
    <property type="match status" value="1"/>
</dbReference>
<evidence type="ECO:0000313" key="11">
    <source>
        <dbReference type="EMBL" id="NWW29155.1"/>
    </source>
</evidence>
<evidence type="ECO:0000313" key="12">
    <source>
        <dbReference type="Proteomes" id="UP000534626"/>
    </source>
</evidence>
<dbReference type="SUPFAM" id="SSF53098">
    <property type="entry name" value="Ribonuclease H-like"/>
    <property type="match status" value="1"/>
</dbReference>
<dbReference type="InterPro" id="IPR012337">
    <property type="entry name" value="RNaseH-like_sf"/>
</dbReference>
<evidence type="ECO:0000256" key="6">
    <source>
        <dbReference type="ARBA" id="ARBA00022801"/>
    </source>
</evidence>
<dbReference type="Pfam" id="PF00075">
    <property type="entry name" value="RNase_H"/>
    <property type="match status" value="1"/>
</dbReference>
<dbReference type="PROSITE" id="PS50876">
    <property type="entry name" value="ZF_INTEGRASE"/>
    <property type="match status" value="1"/>
</dbReference>
<organism evidence="11 12">
    <name type="scientific">Falcunculus frontatus</name>
    <name type="common">Eastern shriketit</name>
    <dbReference type="NCBI Taxonomy" id="254539"/>
    <lineage>
        <taxon>Eukaryota</taxon>
        <taxon>Metazoa</taxon>
        <taxon>Chordata</taxon>
        <taxon>Craniata</taxon>
        <taxon>Vertebrata</taxon>
        <taxon>Euteleostomi</taxon>
        <taxon>Archelosauria</taxon>
        <taxon>Archosauria</taxon>
        <taxon>Dinosauria</taxon>
        <taxon>Saurischia</taxon>
        <taxon>Theropoda</taxon>
        <taxon>Coelurosauria</taxon>
        <taxon>Aves</taxon>
        <taxon>Neognathae</taxon>
        <taxon>Neoaves</taxon>
        <taxon>Telluraves</taxon>
        <taxon>Australaves</taxon>
        <taxon>Passeriformes</taxon>
        <taxon>Corvoidea</taxon>
        <taxon>Pachycephalidae</taxon>
        <taxon>Falcunculus</taxon>
    </lineage>
</organism>
<dbReference type="PROSITE" id="PS50879">
    <property type="entry name" value="RNASE_H_1"/>
    <property type="match status" value="1"/>
</dbReference>
<dbReference type="Gene3D" id="3.30.420.10">
    <property type="entry name" value="Ribonuclease H-like superfamily/Ribonuclease H"/>
    <property type="match status" value="1"/>
</dbReference>
<dbReference type="InterPro" id="IPR003308">
    <property type="entry name" value="Integrase_Zn-bd_dom_N"/>
</dbReference>
<dbReference type="PANTHER" id="PTHR41694">
    <property type="entry name" value="ENDOGENOUS RETROVIRUS GROUP K MEMBER POL PROTEIN"/>
    <property type="match status" value="1"/>
</dbReference>
<keyword evidence="12" id="KW-1185">Reference proteome</keyword>
<feature type="non-terminal residue" evidence="11">
    <location>
        <position position="1"/>
    </location>
</feature>
<evidence type="ECO:0000256" key="7">
    <source>
        <dbReference type="ARBA" id="ARBA00022918"/>
    </source>
</evidence>
<feature type="domain" description="RNase H type-1" evidence="10">
    <location>
        <begin position="1"/>
        <end position="121"/>
    </location>
</feature>
<reference evidence="11 12" key="1">
    <citation type="submission" date="2019-09" db="EMBL/GenBank/DDBJ databases">
        <title>Bird 10,000 Genomes (B10K) Project - Family phase.</title>
        <authorList>
            <person name="Zhang G."/>
        </authorList>
    </citation>
    <scope>NUCLEOTIDE SEQUENCE [LARGE SCALE GENOMIC DNA]</scope>
    <source>
        <strain evidence="11">B10K-DU-029-77</strain>
    </source>
</reference>
<comment type="caution">
    <text evidence="11">The sequence shown here is derived from an EMBL/GenBank/DDBJ whole genome shotgun (WGS) entry which is preliminary data.</text>
</comment>
<proteinExistence type="predicted"/>
<dbReference type="EMBL" id="VZRV01011683">
    <property type="protein sequence ID" value="NWW29155.1"/>
    <property type="molecule type" value="Genomic_DNA"/>
</dbReference>
<keyword evidence="8" id="KW-0862">Zinc</keyword>
<keyword evidence="1" id="KW-0808">Transferase</keyword>
<keyword evidence="3" id="KW-0540">Nuclease</keyword>
<feature type="non-terminal residue" evidence="11">
    <location>
        <position position="164"/>
    </location>
</feature>
<keyword evidence="4" id="KW-0479">Metal-binding</keyword>
<dbReference type="OrthoDB" id="9395371at2759"/>
<keyword evidence="5" id="KW-0255">Endonuclease</keyword>
<dbReference type="GO" id="GO:0035613">
    <property type="term" value="F:RNA stem-loop binding"/>
    <property type="evidence" value="ECO:0007669"/>
    <property type="project" value="TreeGrafter"/>
</dbReference>
<evidence type="ECO:0000259" key="10">
    <source>
        <dbReference type="PROSITE" id="PS50879"/>
    </source>
</evidence>
<evidence type="ECO:0000256" key="3">
    <source>
        <dbReference type="ARBA" id="ARBA00022722"/>
    </source>
</evidence>
<dbReference type="InterPro" id="IPR036397">
    <property type="entry name" value="RNaseH_sf"/>
</dbReference>
<dbReference type="SUPFAM" id="SSF46919">
    <property type="entry name" value="N-terminal Zn binding domain of HIV integrase"/>
    <property type="match status" value="1"/>
</dbReference>
<keyword evidence="6" id="KW-0378">Hydrolase</keyword>
<dbReference type="InterPro" id="IPR017856">
    <property type="entry name" value="Integrase-like_N"/>
</dbReference>
<keyword evidence="8" id="KW-0863">Zinc-finger</keyword>
<dbReference type="Proteomes" id="UP000534626">
    <property type="component" value="Unassembled WGS sequence"/>
</dbReference>
<dbReference type="GO" id="GO:0004523">
    <property type="term" value="F:RNA-DNA hybrid ribonuclease activity"/>
    <property type="evidence" value="ECO:0007669"/>
    <property type="project" value="InterPro"/>
</dbReference>
<evidence type="ECO:0000259" key="9">
    <source>
        <dbReference type="PROSITE" id="PS50876"/>
    </source>
</evidence>